<evidence type="ECO:0000313" key="2">
    <source>
        <dbReference type="Proteomes" id="UP000528185"/>
    </source>
</evidence>
<gene>
    <name evidence="1" type="ORF">AGRHK599_LOCUS1296</name>
</gene>
<reference evidence="1 2" key="1">
    <citation type="submission" date="2020-06" db="EMBL/GenBank/DDBJ databases">
        <authorList>
            <person name="De Coninck B."/>
            <person name="Ibrahim H."/>
        </authorList>
    </citation>
    <scope>NUCLEOTIDE SEQUENCE [LARGE SCALE GENOMIC DNA]</scope>
    <source>
        <strain evidence="1">Ag_rhizogenes_K599</strain>
    </source>
</reference>
<organism evidence="1 2">
    <name type="scientific">Rhizobium rhizogenes</name>
    <name type="common">Agrobacterium rhizogenes</name>
    <dbReference type="NCBI Taxonomy" id="359"/>
    <lineage>
        <taxon>Bacteria</taxon>
        <taxon>Pseudomonadati</taxon>
        <taxon>Pseudomonadota</taxon>
        <taxon>Alphaproteobacteria</taxon>
        <taxon>Hyphomicrobiales</taxon>
        <taxon>Rhizobiaceae</taxon>
        <taxon>Rhizobium/Agrobacterium group</taxon>
        <taxon>Rhizobium</taxon>
    </lineage>
</organism>
<comment type="caution">
    <text evidence="1">The sequence shown here is derived from an EMBL/GenBank/DDBJ whole genome shotgun (WGS) entry which is preliminary data.</text>
</comment>
<name>A0AAN2A1P5_RHIRH</name>
<sequence>MENTFDWDAFLETVKGETVDIAPQIQAAYINQEFHDLLIAPPATNCFVCIVEDPMTIDSAIELWEASSYRVVPILGMDHLARGGAITAVFPESDDVETILVLKGCTFVDLTS</sequence>
<dbReference type="RefSeq" id="WP_065115739.1">
    <property type="nucleotide sequence ID" value="NZ_CAICSX020000001.1"/>
</dbReference>
<dbReference type="EMBL" id="CAICSX020000001">
    <property type="protein sequence ID" value="CAD0211273.1"/>
    <property type="molecule type" value="Genomic_DNA"/>
</dbReference>
<dbReference type="KEGG" id="aro:B0909_05180"/>
<dbReference type="Proteomes" id="UP000528185">
    <property type="component" value="Unassembled WGS sequence"/>
</dbReference>
<dbReference type="AlphaFoldDB" id="A0AAN2A1P5"/>
<proteinExistence type="predicted"/>
<accession>A0AAN2A1P5</accession>
<evidence type="ECO:0000313" key="1">
    <source>
        <dbReference type="EMBL" id="CAD0211273.1"/>
    </source>
</evidence>
<protein>
    <submittedName>
        <fullName evidence="1">Uncharacterized protein</fullName>
    </submittedName>
</protein>